<organism evidence="2 3">
    <name type="scientific">Paenibacillus melissococcoides</name>
    <dbReference type="NCBI Taxonomy" id="2912268"/>
    <lineage>
        <taxon>Bacteria</taxon>
        <taxon>Bacillati</taxon>
        <taxon>Bacillota</taxon>
        <taxon>Bacilli</taxon>
        <taxon>Bacillales</taxon>
        <taxon>Paenibacillaceae</taxon>
        <taxon>Paenibacillus</taxon>
    </lineage>
</organism>
<evidence type="ECO:0000313" key="2">
    <source>
        <dbReference type="EMBL" id="CAH8243626.1"/>
    </source>
</evidence>
<proteinExistence type="predicted"/>
<dbReference type="Pfam" id="PF25209">
    <property type="entry name" value="Phage_capsid_4"/>
    <property type="match status" value="1"/>
</dbReference>
<gene>
    <name evidence="2" type="ORF">WJ0W_000866</name>
</gene>
<comment type="caution">
    <text evidence="2">The sequence shown here is derived from an EMBL/GenBank/DDBJ whole genome shotgun (WGS) entry which is preliminary data.</text>
</comment>
<evidence type="ECO:0000313" key="3">
    <source>
        <dbReference type="Proteomes" id="UP001154322"/>
    </source>
</evidence>
<feature type="region of interest" description="Disordered" evidence="1">
    <location>
        <begin position="218"/>
        <end position="247"/>
    </location>
</feature>
<protein>
    <submittedName>
        <fullName evidence="2">Peptidase</fullName>
    </submittedName>
</protein>
<feature type="compositionally biased region" description="Low complexity" evidence="1">
    <location>
        <begin position="219"/>
        <end position="236"/>
    </location>
</feature>
<accession>A0ABN8TY00</accession>
<dbReference type="EMBL" id="CALYLO010000001">
    <property type="protein sequence ID" value="CAH8243626.1"/>
    <property type="molecule type" value="Genomic_DNA"/>
</dbReference>
<evidence type="ECO:0000256" key="1">
    <source>
        <dbReference type="SAM" id="MobiDB-lite"/>
    </source>
</evidence>
<name>A0ABN8TY00_9BACL</name>
<keyword evidence="3" id="KW-1185">Reference proteome</keyword>
<reference evidence="2" key="1">
    <citation type="submission" date="2022-06" db="EMBL/GenBank/DDBJ databases">
        <authorList>
            <person name="Dietemann V."/>
            <person name="Ory F."/>
            <person name="Dainat B."/>
            <person name="Oberhansli S."/>
        </authorList>
    </citation>
    <scope>NUCLEOTIDE SEQUENCE</scope>
    <source>
        <strain evidence="2">Ena-SAMPLE-TAB-26-04-2022-14:26:32:270-5432</strain>
    </source>
</reference>
<dbReference type="NCBIfam" id="NF045541">
    <property type="entry name" value="scaf_prot_MCP2"/>
    <property type="match status" value="1"/>
</dbReference>
<dbReference type="Proteomes" id="UP001154322">
    <property type="component" value="Unassembled WGS sequence"/>
</dbReference>
<sequence>MSKNRIPAVLHRNGLKTGELTRAWSIDGSTINEEERTVELSFSSEEPYRRWFGNEILSHDAGAVDLSRLQEVGVLLFSHGRDARYGRMPIGTIEKAWTDSNTRKARALVRFDDDEDSEKVFRKVVKGVIKGVSVGYNVTNWEEVKAGATSANGRHQGPAYVALKWQPFEISIEPTPADPTVGVGRSAEPTPAPQINEGDDMNMPGLKHVALAAQGLAHAPDTGGAPGTTSGPAPATEPVARSTEPDAAALARAAEAERARTTEIMDLCRTFSVEPDEYIRSGAQVSAVKDAILEQLRAARQPQTPALGTIHVTAEETDKIRAAASDGLLLRAGVAVAQPAPGANEFRGMSLRDIAIDCATRAGVVNAHRMDDRELLKTVLQRDGDKMFPDSTFQGIMSNAVDKSLSNAYQEVPTTFQAWTSKGSNSDFKAAEHYRISEAGELEITKQNESIPYDEAMKDEKVTKSVLTYSKRWGFTREAFINDDLSMLNRVPRAYVTAAKRGLNRLVYKMLATNPVIFDGKPLFDAAHKNLGTILDVPNEKTMSEARTAMRLQKAIRGLATLNLTPKYMLVPAALETEAMKFIYSPTDMTQGNSAVINVFRNATTLIVDAELDAYSPSAWYLSADPSTVDTIEVTYLRGREEPTLETHVAFDRLGMEFRIYFDYGVTVLDSRGLYKNPGKATSGDGQ</sequence>
<dbReference type="RefSeq" id="WP_261944735.1">
    <property type="nucleotide sequence ID" value="NZ_AP031286.1"/>
</dbReference>